<dbReference type="PANTHER" id="PTHR31794:SF2">
    <property type="entry name" value="AUXIN EFFLUX TRANSPORTER FAMILY PROTEIN (EUROFUNG)"/>
    <property type="match status" value="1"/>
</dbReference>
<feature type="compositionally biased region" description="Polar residues" evidence="1">
    <location>
        <begin position="156"/>
        <end position="174"/>
    </location>
</feature>
<evidence type="ECO:0000313" key="4">
    <source>
        <dbReference type="Proteomes" id="UP000183567"/>
    </source>
</evidence>
<sequence length="390" mass="42438">MRLLVFIAVFIALAVSASFQNDAPAAGILGHSSSITGLVGASSRNQFELELRSSYGVRLLSSANITPTPISPRSPSRVAVPYECVGGSQYADDDISISDGETLGDGPSRFHPPSHDGQTQARPMSRAPLITGKHRFHPPSHDGQTQARPTSPPHHWQTQVHPTSPSHHWQTQGHARTLTGDTDDNDEDTAYEVPALLPGPGNHPHRSLSHPYRSPSHAHGAQGPSSLSHSRSPHALHPPQETAIYHSFPNSPSRKSAVLSSFSVTSTCSEDDEADEADIAIEPSQQHRYQTRIRRVFRRVWKGVRKALRCVNSFMTVPLWASILSLIVACVTPLQSALERMEPVKGALGAAGNCSIPLTLVVLGAYFYSEPQEEDMQNGDLSYSQISERR</sequence>
<organism evidence="3 4">
    <name type="scientific">Rhizopogon vesiculosus</name>
    <dbReference type="NCBI Taxonomy" id="180088"/>
    <lineage>
        <taxon>Eukaryota</taxon>
        <taxon>Fungi</taxon>
        <taxon>Dikarya</taxon>
        <taxon>Basidiomycota</taxon>
        <taxon>Agaricomycotina</taxon>
        <taxon>Agaricomycetes</taxon>
        <taxon>Agaricomycetidae</taxon>
        <taxon>Boletales</taxon>
        <taxon>Suillineae</taxon>
        <taxon>Rhizopogonaceae</taxon>
        <taxon>Rhizopogon</taxon>
    </lineage>
</organism>
<comment type="caution">
    <text evidence="3">The sequence shown here is derived from an EMBL/GenBank/DDBJ whole genome shotgun (WGS) entry which is preliminary data.</text>
</comment>
<feature type="signal peptide" evidence="2">
    <location>
        <begin position="1"/>
        <end position="16"/>
    </location>
</feature>
<dbReference type="AlphaFoldDB" id="A0A1J8QK06"/>
<dbReference type="STRING" id="180088.A0A1J8QK06"/>
<accession>A0A1J8QK06</accession>
<dbReference type="PANTHER" id="PTHR31794">
    <property type="entry name" value="AUXIN EFFLUX TRANSPORTER FAMILY PROTEIN (EUROFUNG)"/>
    <property type="match status" value="1"/>
</dbReference>
<feature type="non-terminal residue" evidence="3">
    <location>
        <position position="390"/>
    </location>
</feature>
<evidence type="ECO:0000256" key="2">
    <source>
        <dbReference type="SAM" id="SignalP"/>
    </source>
</evidence>
<feature type="chain" id="PRO_5012904997" evidence="2">
    <location>
        <begin position="17"/>
        <end position="390"/>
    </location>
</feature>
<keyword evidence="2" id="KW-0732">Signal</keyword>
<evidence type="ECO:0000256" key="1">
    <source>
        <dbReference type="SAM" id="MobiDB-lite"/>
    </source>
</evidence>
<dbReference type="OrthoDB" id="2499604at2759"/>
<protein>
    <submittedName>
        <fullName evidence="3">Uncharacterized protein</fullName>
    </submittedName>
</protein>
<reference evidence="3 4" key="1">
    <citation type="submission" date="2016-03" db="EMBL/GenBank/DDBJ databases">
        <title>Comparative genomics of the ectomycorrhizal sister species Rhizopogon vinicolor and Rhizopogon vesiculosus (Basidiomycota: Boletales) reveals a divergence of the mating type B locus.</title>
        <authorList>
            <person name="Mujic A.B."/>
            <person name="Kuo A."/>
            <person name="Tritt A."/>
            <person name="Lipzen A."/>
            <person name="Chen C."/>
            <person name="Johnson J."/>
            <person name="Sharma A."/>
            <person name="Barry K."/>
            <person name="Grigoriev I.V."/>
            <person name="Spatafora J.W."/>
        </authorList>
    </citation>
    <scope>NUCLEOTIDE SEQUENCE [LARGE SCALE GENOMIC DNA]</scope>
    <source>
        <strain evidence="3 4">AM-OR11-056</strain>
    </source>
</reference>
<proteinExistence type="predicted"/>
<keyword evidence="4" id="KW-1185">Reference proteome</keyword>
<gene>
    <name evidence="3" type="ORF">AZE42_02683</name>
</gene>
<feature type="compositionally biased region" description="Acidic residues" evidence="1">
    <location>
        <begin position="181"/>
        <end position="190"/>
    </location>
</feature>
<dbReference type="GO" id="GO:0005783">
    <property type="term" value="C:endoplasmic reticulum"/>
    <property type="evidence" value="ECO:0007669"/>
    <property type="project" value="TreeGrafter"/>
</dbReference>
<evidence type="ECO:0000313" key="3">
    <source>
        <dbReference type="EMBL" id="OJA20243.1"/>
    </source>
</evidence>
<dbReference type="EMBL" id="LVVM01000662">
    <property type="protein sequence ID" value="OJA20243.1"/>
    <property type="molecule type" value="Genomic_DNA"/>
</dbReference>
<dbReference type="Proteomes" id="UP000183567">
    <property type="component" value="Unassembled WGS sequence"/>
</dbReference>
<name>A0A1J8QK06_9AGAM</name>
<feature type="region of interest" description="Disordered" evidence="1">
    <location>
        <begin position="90"/>
        <end position="237"/>
    </location>
</feature>